<feature type="region of interest" description="Disordered" evidence="1">
    <location>
        <begin position="1"/>
        <end position="26"/>
    </location>
</feature>
<gene>
    <name evidence="2" type="ORF">CF651_17705</name>
</gene>
<dbReference type="Proteomes" id="UP000215509">
    <property type="component" value="Unassembled WGS sequence"/>
</dbReference>
<feature type="compositionally biased region" description="Basic and acidic residues" evidence="1">
    <location>
        <begin position="214"/>
        <end position="223"/>
    </location>
</feature>
<dbReference type="RefSeq" id="WP_094016206.1">
    <property type="nucleotide sequence ID" value="NZ_NMQW01000024.1"/>
</dbReference>
<dbReference type="AlphaFoldDB" id="A0A229UNW6"/>
<organism evidence="2 3">
    <name type="scientific">Paenibacillus rigui</name>
    <dbReference type="NCBI Taxonomy" id="554312"/>
    <lineage>
        <taxon>Bacteria</taxon>
        <taxon>Bacillati</taxon>
        <taxon>Bacillota</taxon>
        <taxon>Bacilli</taxon>
        <taxon>Bacillales</taxon>
        <taxon>Paenibacillaceae</taxon>
        <taxon>Paenibacillus</taxon>
    </lineage>
</organism>
<name>A0A229UNW6_9BACL</name>
<dbReference type="EMBL" id="NMQW01000024">
    <property type="protein sequence ID" value="OXM85053.1"/>
    <property type="molecule type" value="Genomic_DNA"/>
</dbReference>
<evidence type="ECO:0000313" key="2">
    <source>
        <dbReference type="EMBL" id="OXM85053.1"/>
    </source>
</evidence>
<sequence>MRGYEKQSTGLKPYSTATNPSKVEEPLAHSSVPNLIDPMGRISSSSPLPVHMPTMLQLQRSIGNQAVQQLLQPESRVNQERVQPLRDIHTSGFLTSETPIQRQLWKAELRGRGSNRKIMLKAHGRWLDQDTVKPEGYLTVEEALESSAFQPDRTLQAGEIFDDETGEITTVAEQETTRQVGRAKTAKKKREEAKRKKDISTGEGFRSKRLQKNARKEYDKKRALEEAQEDTGLYHIGGDTDTEQFEDEGLHQATIDRIENLHVTQTDLMQDSQGKEELAWFKLNETYREDIQKAYEAALKNTDQIYHSAEDRPVYTASRLEGSNPQKRPALKEDTVHTGISGPIDDLSHSIPWAQVPSHLRHADEGGVNHPKNIPYENYVTNQVVNTAIERVAQTYLDEKKDVVKVVCRLWKDDHVDRTIHVYYIEGYSYPLVFATRNLGNKKPKRYKRGFDNEFESK</sequence>
<feature type="region of interest" description="Disordered" evidence="1">
    <location>
        <begin position="178"/>
        <end position="223"/>
    </location>
</feature>
<evidence type="ECO:0000256" key="1">
    <source>
        <dbReference type="SAM" id="MobiDB-lite"/>
    </source>
</evidence>
<feature type="compositionally biased region" description="Basic and acidic residues" evidence="1">
    <location>
        <begin position="189"/>
        <end position="200"/>
    </location>
</feature>
<feature type="compositionally biased region" description="Polar residues" evidence="1">
    <location>
        <begin position="1"/>
        <end position="21"/>
    </location>
</feature>
<comment type="caution">
    <text evidence="2">The sequence shown here is derived from an EMBL/GenBank/DDBJ whole genome shotgun (WGS) entry which is preliminary data.</text>
</comment>
<accession>A0A229UNW6</accession>
<protein>
    <submittedName>
        <fullName evidence="2">Uncharacterized protein</fullName>
    </submittedName>
</protein>
<proteinExistence type="predicted"/>
<reference evidence="2 3" key="1">
    <citation type="submission" date="2017-07" db="EMBL/GenBank/DDBJ databases">
        <title>Genome sequencing and assembly of Paenibacillus rigui.</title>
        <authorList>
            <person name="Mayilraj S."/>
        </authorList>
    </citation>
    <scope>NUCLEOTIDE SEQUENCE [LARGE SCALE GENOMIC DNA]</scope>
    <source>
        <strain evidence="2 3">JCM 16352</strain>
    </source>
</reference>
<evidence type="ECO:0000313" key="3">
    <source>
        <dbReference type="Proteomes" id="UP000215509"/>
    </source>
</evidence>
<keyword evidence="3" id="KW-1185">Reference proteome</keyword>